<evidence type="ECO:0000313" key="3">
    <source>
        <dbReference type="EMBL" id="QDU28388.1"/>
    </source>
</evidence>
<dbReference type="Pfam" id="PF04151">
    <property type="entry name" value="PPC"/>
    <property type="match status" value="1"/>
</dbReference>
<gene>
    <name evidence="3" type="ORF">ETAA8_34880</name>
</gene>
<dbReference type="AlphaFoldDB" id="A0A517YDT7"/>
<dbReference type="OrthoDB" id="235850at2"/>
<dbReference type="EMBL" id="CP036274">
    <property type="protein sequence ID" value="QDU28388.1"/>
    <property type="molecule type" value="Genomic_DNA"/>
</dbReference>
<keyword evidence="1" id="KW-0732">Signal</keyword>
<organism evidence="3 4">
    <name type="scientific">Anatilimnocola aggregata</name>
    <dbReference type="NCBI Taxonomy" id="2528021"/>
    <lineage>
        <taxon>Bacteria</taxon>
        <taxon>Pseudomonadati</taxon>
        <taxon>Planctomycetota</taxon>
        <taxon>Planctomycetia</taxon>
        <taxon>Pirellulales</taxon>
        <taxon>Pirellulaceae</taxon>
        <taxon>Anatilimnocola</taxon>
    </lineage>
</organism>
<feature type="signal peptide" evidence="1">
    <location>
        <begin position="1"/>
        <end position="29"/>
    </location>
</feature>
<evidence type="ECO:0000313" key="4">
    <source>
        <dbReference type="Proteomes" id="UP000315017"/>
    </source>
</evidence>
<dbReference type="Proteomes" id="UP000315017">
    <property type="component" value="Chromosome"/>
</dbReference>
<dbReference type="RefSeq" id="WP_145090588.1">
    <property type="nucleotide sequence ID" value="NZ_CP036274.1"/>
</dbReference>
<reference evidence="3 4" key="1">
    <citation type="submission" date="2019-02" db="EMBL/GenBank/DDBJ databases">
        <title>Deep-cultivation of Planctomycetes and their phenomic and genomic characterization uncovers novel biology.</title>
        <authorList>
            <person name="Wiegand S."/>
            <person name="Jogler M."/>
            <person name="Boedeker C."/>
            <person name="Pinto D."/>
            <person name="Vollmers J."/>
            <person name="Rivas-Marin E."/>
            <person name="Kohn T."/>
            <person name="Peeters S.H."/>
            <person name="Heuer A."/>
            <person name="Rast P."/>
            <person name="Oberbeckmann S."/>
            <person name="Bunk B."/>
            <person name="Jeske O."/>
            <person name="Meyerdierks A."/>
            <person name="Storesund J.E."/>
            <person name="Kallscheuer N."/>
            <person name="Luecker S."/>
            <person name="Lage O.M."/>
            <person name="Pohl T."/>
            <person name="Merkel B.J."/>
            <person name="Hornburger P."/>
            <person name="Mueller R.-W."/>
            <person name="Bruemmer F."/>
            <person name="Labrenz M."/>
            <person name="Spormann A.M."/>
            <person name="Op den Camp H."/>
            <person name="Overmann J."/>
            <person name="Amann R."/>
            <person name="Jetten M.S.M."/>
            <person name="Mascher T."/>
            <person name="Medema M.H."/>
            <person name="Devos D.P."/>
            <person name="Kaster A.-K."/>
            <person name="Ovreas L."/>
            <person name="Rohde M."/>
            <person name="Galperin M.Y."/>
            <person name="Jogler C."/>
        </authorList>
    </citation>
    <scope>NUCLEOTIDE SEQUENCE [LARGE SCALE GENOMIC DNA]</scope>
    <source>
        <strain evidence="3 4">ETA_A8</strain>
    </source>
</reference>
<dbReference type="Gene3D" id="2.60.120.380">
    <property type="match status" value="2"/>
</dbReference>
<name>A0A517YDT7_9BACT</name>
<dbReference type="KEGG" id="aagg:ETAA8_34880"/>
<proteinExistence type="predicted"/>
<feature type="domain" description="Peptidase C-terminal archaeal/bacterial" evidence="2">
    <location>
        <begin position="340"/>
        <end position="409"/>
    </location>
</feature>
<protein>
    <recommendedName>
        <fullName evidence="2">Peptidase C-terminal archaeal/bacterial domain-containing protein</fullName>
    </recommendedName>
</protein>
<dbReference type="InterPro" id="IPR007280">
    <property type="entry name" value="Peptidase_C_arc/bac"/>
</dbReference>
<keyword evidence="4" id="KW-1185">Reference proteome</keyword>
<accession>A0A517YDT7</accession>
<sequence length="546" mass="57478" precursor="true">MGAAQHAGILLPAIKFSALVLLANSALTAAPPDVTSLYPAGGAPGEQAAVTATGTFANWPVQVWTSDNRLQVECEKEKGKLKIRIADDAIAGIAWLRLVDDEGASTPRPFVIAHLPSLLEKEPNDKLTQAQQAALPFVAHGRYDKSGDSDAYAVQLTAGQTVVASLQSHLILGSPADGTLQICNEAGLVLAMNQDAGGLDALLSYTAKSDGTYFIRTFALPATPNSGINFAGGELFIYRLTITTGPFADAALPLAIPRGEPTPLKLVGWNVSAEPVVATEPEHLQTEPWYWSPPGTAGLIPLKRVSMPSIVASAQSLTAEGQAIEAPCCVSGVIAQKREVHRFKFSGKKGTKLTIAAESQSLSFDLDPFLKLSTASGQPVIEADDAGKLRDPTLNATLAADGDYVLEVRDLHRSGGPRHVYRLTIDVPQPKLTLSVTAGNQLLEAGKTLEIPVSINRQGFTSEVSIAAVDLPMGVTVEAVTSPAKGETAKQVKLIFTAAADAQAGPIRIVARDAEDKELATALVTQTLGGSTFQHSSIWLAIKKPK</sequence>
<evidence type="ECO:0000256" key="1">
    <source>
        <dbReference type="SAM" id="SignalP"/>
    </source>
</evidence>
<feature type="chain" id="PRO_5021964624" description="Peptidase C-terminal archaeal/bacterial domain-containing protein" evidence="1">
    <location>
        <begin position="30"/>
        <end position="546"/>
    </location>
</feature>
<evidence type="ECO:0000259" key="2">
    <source>
        <dbReference type="Pfam" id="PF04151"/>
    </source>
</evidence>